<dbReference type="Gene3D" id="1.25.40.10">
    <property type="entry name" value="Tetratricopeptide repeat domain"/>
    <property type="match status" value="1"/>
</dbReference>
<name>A0ABT5T0L9_9PSEU</name>
<evidence type="ECO:0000256" key="1">
    <source>
        <dbReference type="ARBA" id="ARBA00005820"/>
    </source>
</evidence>
<dbReference type="SUPFAM" id="SSF46894">
    <property type="entry name" value="C-terminal effector domain of the bipartite response regulators"/>
    <property type="match status" value="1"/>
</dbReference>
<dbReference type="InterPro" id="IPR001867">
    <property type="entry name" value="OmpR/PhoB-type_DNA-bd"/>
</dbReference>
<dbReference type="SUPFAM" id="SSF48452">
    <property type="entry name" value="TPR-like"/>
    <property type="match status" value="1"/>
</dbReference>
<dbReference type="PANTHER" id="PTHR35807:SF1">
    <property type="entry name" value="TRANSCRIPTIONAL REGULATOR REDD"/>
    <property type="match status" value="1"/>
</dbReference>
<dbReference type="InterPro" id="IPR003593">
    <property type="entry name" value="AAA+_ATPase"/>
</dbReference>
<dbReference type="SMART" id="SM00382">
    <property type="entry name" value="AAA"/>
    <property type="match status" value="1"/>
</dbReference>
<dbReference type="PROSITE" id="PS51755">
    <property type="entry name" value="OMPR_PHOB"/>
    <property type="match status" value="1"/>
</dbReference>
<sequence>MASVGIRLFGEVAVVRDGIPEPRRSRTHTALLALLALHAGVAVDGDALIDEAWGEDLPQNPRGALQVALTRLRAWLGERPAPWITASNGLYTLHLPRDAVDLLRFDQRADVALHGGDLAAHEEARSAWHGTPFLGLDTDRLAEARRNAHHRRRALVVRHAGLLLDAGRHGDAVDLLTGEDRLDEELATLLVRALRDAGRHRDAVETYLDVRRRLRDELDVEPGPELRSLYGSLAPPRPERAPPPGLVGRHALTDAVLDALHGDGRLIVLHGRAGAGKTAVLRAVAHTARTRGASTAASAWGEHDTPAAPWHEVTDDLEIRGPAPDRDLGPWLHARLGRRARDAPVLVALDDAHRADSASLDVLRALTRRGLPAGVVVVVAARSPDAVPHPRWERALAELRGHDAVDTVEVGPLAPAAVAVLVRRRLAHLRPDDDLAAAVAHRSGGLALHVSALLDLLGRCTTLEEARDAVTAVPDQVRAVVGHQAAQLPDATRRALEALAVLHPIDLADLADVLGRRPLDVADDLEVAARAGLVAGEGDRYVLRHDLDADGLRAGVPPVRAAHLHLARLEALDDDADAFTVLRHTEGAASLLAPTRRAAAQVDAGVASYRRRALPEALALFEEALPAAAAGARARLLGHRALCRSAVRGTHEDVGTAPAEDLDDALDDALDAALTAGDDELAALVAIGDEPLGLSVRGDPRRHARLHRLLDRPLAPRLRLDLLVATVREASATAQDDAPTLVAEARALADTLARDEPEVQARVRALEARHLADASGSALDRLAVAADAHRLALATDDPSLHLDSTELLMTAELTVGHSEKAHKLRVELETAAERWFRPRSIWAAQTTEAAMLLAEGDPGADAAAARAAQRGQALGLPAAPYAAGAHLLVEHLLLGTVADLAPLAAHAATQALNTAAWSAAAAYAASCAGDDGRAREHLAEYARRAVNPAMWFARAAAALASAAAFRLGDRATASHVRDVLPADPDAAVLVGFGGAVLGPVTLWTGLAARTLDDPDTAARDWTAAVALADRAGWAPWAAAARQCLASLSDPSASLPLGLGGGSHPAPGSRSVPHRPTTRGDRPAQLAAGGAAERAERGESGP</sequence>
<accession>A0ABT5T0L9</accession>
<dbReference type="Pfam" id="PF03704">
    <property type="entry name" value="BTAD"/>
    <property type="match status" value="1"/>
</dbReference>
<evidence type="ECO:0000259" key="7">
    <source>
        <dbReference type="PROSITE" id="PS51755"/>
    </source>
</evidence>
<feature type="DNA-binding region" description="OmpR/PhoB-type" evidence="5">
    <location>
        <begin position="1"/>
        <end position="95"/>
    </location>
</feature>
<dbReference type="InterPro" id="IPR051677">
    <property type="entry name" value="AfsR-DnrI-RedD_regulator"/>
</dbReference>
<evidence type="ECO:0000313" key="9">
    <source>
        <dbReference type="Proteomes" id="UP001300763"/>
    </source>
</evidence>
<dbReference type="Pfam" id="PF00486">
    <property type="entry name" value="Trans_reg_C"/>
    <property type="match status" value="1"/>
</dbReference>
<dbReference type="RefSeq" id="WP_274203196.1">
    <property type="nucleotide sequence ID" value="NZ_JAQZAO010000014.1"/>
</dbReference>
<feature type="domain" description="OmpR/PhoB-type" evidence="7">
    <location>
        <begin position="1"/>
        <end position="95"/>
    </location>
</feature>
<keyword evidence="9" id="KW-1185">Reference proteome</keyword>
<comment type="caution">
    <text evidence="8">The sequence shown here is derived from an EMBL/GenBank/DDBJ whole genome shotgun (WGS) entry which is preliminary data.</text>
</comment>
<evidence type="ECO:0000256" key="4">
    <source>
        <dbReference type="ARBA" id="ARBA00023163"/>
    </source>
</evidence>
<dbReference type="InterPro" id="IPR011990">
    <property type="entry name" value="TPR-like_helical_dom_sf"/>
</dbReference>
<dbReference type="Proteomes" id="UP001300763">
    <property type="component" value="Unassembled WGS sequence"/>
</dbReference>
<evidence type="ECO:0000256" key="3">
    <source>
        <dbReference type="ARBA" id="ARBA00023125"/>
    </source>
</evidence>
<dbReference type="InterPro" id="IPR041664">
    <property type="entry name" value="AAA_16"/>
</dbReference>
<protein>
    <submittedName>
        <fullName evidence="8">BTAD domain-containing putative transcriptional regulator</fullName>
    </submittedName>
</protein>
<evidence type="ECO:0000256" key="5">
    <source>
        <dbReference type="PROSITE-ProRule" id="PRU01091"/>
    </source>
</evidence>
<dbReference type="PANTHER" id="PTHR35807">
    <property type="entry name" value="TRANSCRIPTIONAL REGULATOR REDD-RELATED"/>
    <property type="match status" value="1"/>
</dbReference>
<reference evidence="8 9" key="1">
    <citation type="submission" date="2023-02" db="EMBL/GenBank/DDBJ databases">
        <title>Genome sequencing required for Actinomycetospora new species description.</title>
        <authorList>
            <person name="Saimee Y."/>
            <person name="Duangmal K."/>
        </authorList>
    </citation>
    <scope>NUCLEOTIDE SEQUENCE [LARGE SCALE GENOMIC DNA]</scope>
    <source>
        <strain evidence="8 9">DW7H6</strain>
    </source>
</reference>
<feature type="compositionally biased region" description="Basic and acidic residues" evidence="6">
    <location>
        <begin position="1092"/>
        <end position="1101"/>
    </location>
</feature>
<evidence type="ECO:0000256" key="2">
    <source>
        <dbReference type="ARBA" id="ARBA00023015"/>
    </source>
</evidence>
<gene>
    <name evidence="8" type="ORF">PGB27_25250</name>
</gene>
<keyword evidence="3 5" id="KW-0238">DNA-binding</keyword>
<dbReference type="Gene3D" id="3.40.50.300">
    <property type="entry name" value="P-loop containing nucleotide triphosphate hydrolases"/>
    <property type="match status" value="1"/>
</dbReference>
<feature type="region of interest" description="Disordered" evidence="6">
    <location>
        <begin position="1054"/>
        <end position="1101"/>
    </location>
</feature>
<proteinExistence type="inferred from homology"/>
<dbReference type="InterPro" id="IPR027417">
    <property type="entry name" value="P-loop_NTPase"/>
</dbReference>
<evidence type="ECO:0000313" key="8">
    <source>
        <dbReference type="EMBL" id="MDD7968667.1"/>
    </source>
</evidence>
<evidence type="ECO:0000256" key="6">
    <source>
        <dbReference type="SAM" id="MobiDB-lite"/>
    </source>
</evidence>
<organism evidence="8 9">
    <name type="scientific">Actinomycetospora lemnae</name>
    <dbReference type="NCBI Taxonomy" id="3019891"/>
    <lineage>
        <taxon>Bacteria</taxon>
        <taxon>Bacillati</taxon>
        <taxon>Actinomycetota</taxon>
        <taxon>Actinomycetes</taxon>
        <taxon>Pseudonocardiales</taxon>
        <taxon>Pseudonocardiaceae</taxon>
        <taxon>Actinomycetospora</taxon>
    </lineage>
</organism>
<dbReference type="SMART" id="SM01043">
    <property type="entry name" value="BTAD"/>
    <property type="match status" value="1"/>
</dbReference>
<dbReference type="Gene3D" id="1.10.10.10">
    <property type="entry name" value="Winged helix-like DNA-binding domain superfamily/Winged helix DNA-binding domain"/>
    <property type="match status" value="1"/>
</dbReference>
<dbReference type="EMBL" id="JAQZAO010000014">
    <property type="protein sequence ID" value="MDD7968667.1"/>
    <property type="molecule type" value="Genomic_DNA"/>
</dbReference>
<dbReference type="SUPFAM" id="SSF52540">
    <property type="entry name" value="P-loop containing nucleoside triphosphate hydrolases"/>
    <property type="match status" value="1"/>
</dbReference>
<keyword evidence="2" id="KW-0805">Transcription regulation</keyword>
<dbReference type="InterPro" id="IPR016032">
    <property type="entry name" value="Sig_transdc_resp-reg_C-effctor"/>
</dbReference>
<dbReference type="InterPro" id="IPR036388">
    <property type="entry name" value="WH-like_DNA-bd_sf"/>
</dbReference>
<dbReference type="Pfam" id="PF13191">
    <property type="entry name" value="AAA_16"/>
    <property type="match status" value="1"/>
</dbReference>
<comment type="similarity">
    <text evidence="1">Belongs to the AfsR/DnrI/RedD regulatory family.</text>
</comment>
<keyword evidence="4" id="KW-0804">Transcription</keyword>
<dbReference type="InterPro" id="IPR005158">
    <property type="entry name" value="BTAD"/>
</dbReference>